<keyword evidence="2" id="KW-1185">Reference proteome</keyword>
<dbReference type="EMBL" id="CDRZ01000181">
    <property type="protein sequence ID" value="CEO88791.1"/>
    <property type="molecule type" value="Genomic_DNA"/>
</dbReference>
<sequence length="71" mass="7905">MIPSLLFSDSALQLIYSATQGIHRLINHICTYALYDAQQRGSDVVEDKDIGRILADMERQRGTGRGKVIKG</sequence>
<dbReference type="AlphaFoldDB" id="A0A0B7MLH7"/>
<accession>A0A0B7MLH7</accession>
<reference evidence="2" key="1">
    <citation type="submission" date="2015-01" db="EMBL/GenBank/DDBJ databases">
        <authorList>
            <person name="Manzoor Shahid"/>
            <person name="Zubair Saima"/>
        </authorList>
    </citation>
    <scope>NUCLEOTIDE SEQUENCE [LARGE SCALE GENOMIC DNA]</scope>
    <source>
        <strain evidence="2">Sp3</strain>
    </source>
</reference>
<dbReference type="Proteomes" id="UP000046155">
    <property type="component" value="Unassembled WGS sequence"/>
</dbReference>
<evidence type="ECO:0000313" key="1">
    <source>
        <dbReference type="EMBL" id="CEO88791.1"/>
    </source>
</evidence>
<name>A0A0B7MLH7_9FIRM</name>
<protein>
    <submittedName>
        <fullName evidence="1">Type II secretory pathway component ExeA (Predicted ATPase)-like protein</fullName>
    </submittedName>
</protein>
<organism evidence="1 2">
    <name type="scientific">Syntrophaceticus schinkii</name>
    <dbReference type="NCBI Taxonomy" id="499207"/>
    <lineage>
        <taxon>Bacteria</taxon>
        <taxon>Bacillati</taxon>
        <taxon>Bacillota</taxon>
        <taxon>Clostridia</taxon>
        <taxon>Thermoanaerobacterales</taxon>
        <taxon>Thermoanaerobacterales Family III. Incertae Sedis</taxon>
        <taxon>Syntrophaceticus</taxon>
    </lineage>
</organism>
<evidence type="ECO:0000313" key="2">
    <source>
        <dbReference type="Proteomes" id="UP000046155"/>
    </source>
</evidence>
<proteinExistence type="predicted"/>
<gene>
    <name evidence="1" type="ORF">SSCH_2610001</name>
</gene>